<dbReference type="SMART" id="SM00419">
    <property type="entry name" value="HTH_CRP"/>
    <property type="match status" value="1"/>
</dbReference>
<dbReference type="InterPro" id="IPR050397">
    <property type="entry name" value="Env_Response_Regulators"/>
</dbReference>
<dbReference type="PROSITE" id="PS50042">
    <property type="entry name" value="CNMP_BINDING_3"/>
    <property type="match status" value="1"/>
</dbReference>
<dbReference type="RefSeq" id="WP_149789745.1">
    <property type="nucleotide sequence ID" value="NZ_FNIO01000014.1"/>
</dbReference>
<proteinExistence type="predicted"/>
<evidence type="ECO:0000259" key="4">
    <source>
        <dbReference type="PROSITE" id="PS50042"/>
    </source>
</evidence>
<dbReference type="OrthoDB" id="7643467at2"/>
<feature type="domain" description="HTH crp-type" evidence="5">
    <location>
        <begin position="155"/>
        <end position="235"/>
    </location>
</feature>
<dbReference type="InterPro" id="IPR012318">
    <property type="entry name" value="HTH_CRP"/>
</dbReference>
<evidence type="ECO:0000313" key="6">
    <source>
        <dbReference type="EMBL" id="SHK94701.1"/>
    </source>
</evidence>
<evidence type="ECO:0000256" key="2">
    <source>
        <dbReference type="ARBA" id="ARBA00023125"/>
    </source>
</evidence>
<evidence type="ECO:0000313" key="7">
    <source>
        <dbReference type="Proteomes" id="UP000324252"/>
    </source>
</evidence>
<dbReference type="GO" id="GO:0003700">
    <property type="term" value="F:DNA-binding transcription factor activity"/>
    <property type="evidence" value="ECO:0007669"/>
    <property type="project" value="TreeGrafter"/>
</dbReference>
<keyword evidence="2" id="KW-0238">DNA-binding</keyword>
<dbReference type="InterPro" id="IPR018490">
    <property type="entry name" value="cNMP-bd_dom_sf"/>
</dbReference>
<dbReference type="GO" id="GO:0005829">
    <property type="term" value="C:cytosol"/>
    <property type="evidence" value="ECO:0007669"/>
    <property type="project" value="TreeGrafter"/>
</dbReference>
<sequence>MKPADATPHPCSQCPMYRTSVWEPAGAGSVAILNRGFTRRDLQPGDVLFAEGSENRGVYCLSGGLIALRTHRDDGTSSLLRLAYRGDVIGFRSFLGDGVHRTEARALLPSRVCTVARHDAERVVHASPPVLARLAGRAVDELDAARERIVATMGRSNKARLATLLTELMERHGTQEDGYLRMHLPLSRADLADLVGVQRETVSRLIRRLEDDGSFHFACREVWMRHPGMRNRAIG</sequence>
<dbReference type="InterPro" id="IPR036390">
    <property type="entry name" value="WH_DNA-bd_sf"/>
</dbReference>
<protein>
    <submittedName>
        <fullName evidence="6">CRP/FNR family transcriptional regulator, anaerobic regulatory protein</fullName>
    </submittedName>
</protein>
<reference evidence="6 7" key="1">
    <citation type="submission" date="2016-11" db="EMBL/GenBank/DDBJ databases">
        <authorList>
            <person name="Varghese N."/>
            <person name="Submissions S."/>
        </authorList>
    </citation>
    <scope>NUCLEOTIDE SEQUENCE [LARGE SCALE GENOMIC DNA]</scope>
    <source>
        <strain evidence="6 7">DSM 29620</strain>
    </source>
</reference>
<dbReference type="Pfam" id="PF00027">
    <property type="entry name" value="cNMP_binding"/>
    <property type="match status" value="1"/>
</dbReference>
<dbReference type="PANTHER" id="PTHR24567:SF26">
    <property type="entry name" value="REGULATORY PROTEIN YEIL"/>
    <property type="match status" value="1"/>
</dbReference>
<dbReference type="EMBL" id="FQZZ01000014">
    <property type="protein sequence ID" value="SHK94701.1"/>
    <property type="molecule type" value="Genomic_DNA"/>
</dbReference>
<evidence type="ECO:0000256" key="1">
    <source>
        <dbReference type="ARBA" id="ARBA00023015"/>
    </source>
</evidence>
<dbReference type="GO" id="GO:0003677">
    <property type="term" value="F:DNA binding"/>
    <property type="evidence" value="ECO:0007669"/>
    <property type="project" value="UniProtKB-KW"/>
</dbReference>
<dbReference type="Pfam" id="PF13545">
    <property type="entry name" value="HTH_Crp_2"/>
    <property type="match status" value="1"/>
</dbReference>
<dbReference type="SMART" id="SM00100">
    <property type="entry name" value="cNMP"/>
    <property type="match status" value="1"/>
</dbReference>
<dbReference type="SUPFAM" id="SSF46785">
    <property type="entry name" value="Winged helix' DNA-binding domain"/>
    <property type="match status" value="1"/>
</dbReference>
<gene>
    <name evidence="6" type="ORF">SAMN05444142_11417</name>
</gene>
<dbReference type="InterPro" id="IPR000595">
    <property type="entry name" value="cNMP-bd_dom"/>
</dbReference>
<evidence type="ECO:0000259" key="5">
    <source>
        <dbReference type="PROSITE" id="PS51063"/>
    </source>
</evidence>
<accession>A0A1H0NV29</accession>
<name>A0A1H0NV29_9RHOB</name>
<dbReference type="AlphaFoldDB" id="A0A1H0NV29"/>
<dbReference type="CDD" id="cd00038">
    <property type="entry name" value="CAP_ED"/>
    <property type="match status" value="1"/>
</dbReference>
<dbReference type="PRINTS" id="PR00034">
    <property type="entry name" value="HTHCRP"/>
</dbReference>
<feature type="domain" description="Cyclic nucleotide-binding" evidence="4">
    <location>
        <begin position="42"/>
        <end position="141"/>
    </location>
</feature>
<keyword evidence="1" id="KW-0805">Transcription regulation</keyword>
<keyword evidence="7" id="KW-1185">Reference proteome</keyword>
<dbReference type="InterPro" id="IPR014710">
    <property type="entry name" value="RmlC-like_jellyroll"/>
</dbReference>
<keyword evidence="3" id="KW-0804">Transcription</keyword>
<dbReference type="Proteomes" id="UP000324252">
    <property type="component" value="Unassembled WGS sequence"/>
</dbReference>
<dbReference type="PROSITE" id="PS51063">
    <property type="entry name" value="HTH_CRP_2"/>
    <property type="match status" value="1"/>
</dbReference>
<evidence type="ECO:0000256" key="3">
    <source>
        <dbReference type="ARBA" id="ARBA00023163"/>
    </source>
</evidence>
<organism evidence="6 7">
    <name type="scientific">Lutimaribacter pacificus</name>
    <dbReference type="NCBI Taxonomy" id="391948"/>
    <lineage>
        <taxon>Bacteria</taxon>
        <taxon>Pseudomonadati</taxon>
        <taxon>Pseudomonadota</taxon>
        <taxon>Alphaproteobacteria</taxon>
        <taxon>Rhodobacterales</taxon>
        <taxon>Roseobacteraceae</taxon>
        <taxon>Lutimaribacter</taxon>
    </lineage>
</organism>
<dbReference type="SUPFAM" id="SSF51206">
    <property type="entry name" value="cAMP-binding domain-like"/>
    <property type="match status" value="1"/>
</dbReference>
<dbReference type="Gene3D" id="2.60.120.10">
    <property type="entry name" value="Jelly Rolls"/>
    <property type="match status" value="1"/>
</dbReference>
<dbReference type="PANTHER" id="PTHR24567">
    <property type="entry name" value="CRP FAMILY TRANSCRIPTIONAL REGULATORY PROTEIN"/>
    <property type="match status" value="1"/>
</dbReference>